<evidence type="ECO:0000259" key="1">
    <source>
        <dbReference type="Pfam" id="PF14258"/>
    </source>
</evidence>
<dbReference type="Pfam" id="PF14258">
    <property type="entry name" value="DUF4350"/>
    <property type="match status" value="1"/>
</dbReference>
<comment type="caution">
    <text evidence="2">The sequence shown here is derived from an EMBL/GenBank/DDBJ whole genome shotgun (WGS) entry which is preliminary data.</text>
</comment>
<organism evidence="2 3">
    <name type="scientific">Streptomonospora algeriensis</name>
    <dbReference type="NCBI Taxonomy" id="995084"/>
    <lineage>
        <taxon>Bacteria</taxon>
        <taxon>Bacillati</taxon>
        <taxon>Actinomycetota</taxon>
        <taxon>Actinomycetes</taxon>
        <taxon>Streptosporangiales</taxon>
        <taxon>Nocardiopsidaceae</taxon>
        <taxon>Streptomonospora</taxon>
    </lineage>
</organism>
<feature type="non-terminal residue" evidence="2">
    <location>
        <position position="1"/>
    </location>
</feature>
<feature type="non-terminal residue" evidence="2">
    <location>
        <position position="173"/>
    </location>
</feature>
<sequence length="173" mass="18126">GVAMTGRTDAEELGPECALDAAQAAGAADIGGEVYTAPQGRVCYPAEGGHALVRVDGEHTTTVLGSAAPLTNARLDEEGNAALALSLVGERDVVWLRPDPVPEEGQSGLWDLVPQSLRLSLIPLGVALLLLALWQGRRMGPLVAERLPVVVRASETTEGRAGLYAARRSRDRA</sequence>
<protein>
    <submittedName>
        <fullName evidence="2">DUF4350 domain-containing protein</fullName>
    </submittedName>
</protein>
<dbReference type="EMBL" id="JBHTHR010001650">
    <property type="protein sequence ID" value="MFD0804420.1"/>
    <property type="molecule type" value="Genomic_DNA"/>
</dbReference>
<name>A0ABW3BN04_9ACTN</name>
<accession>A0ABW3BN04</accession>
<feature type="domain" description="DUF4350" evidence="1">
    <location>
        <begin position="9"/>
        <end position="88"/>
    </location>
</feature>
<dbReference type="Proteomes" id="UP001596956">
    <property type="component" value="Unassembled WGS sequence"/>
</dbReference>
<gene>
    <name evidence="2" type="ORF">ACFQZU_24305</name>
</gene>
<reference evidence="3" key="1">
    <citation type="journal article" date="2019" name="Int. J. Syst. Evol. Microbiol.">
        <title>The Global Catalogue of Microorganisms (GCM) 10K type strain sequencing project: providing services to taxonomists for standard genome sequencing and annotation.</title>
        <authorList>
            <consortium name="The Broad Institute Genomics Platform"/>
            <consortium name="The Broad Institute Genome Sequencing Center for Infectious Disease"/>
            <person name="Wu L."/>
            <person name="Ma J."/>
        </authorList>
    </citation>
    <scope>NUCLEOTIDE SEQUENCE [LARGE SCALE GENOMIC DNA]</scope>
    <source>
        <strain evidence="3">CCUG 63369</strain>
    </source>
</reference>
<keyword evidence="3" id="KW-1185">Reference proteome</keyword>
<evidence type="ECO:0000313" key="2">
    <source>
        <dbReference type="EMBL" id="MFD0804420.1"/>
    </source>
</evidence>
<dbReference type="InterPro" id="IPR025646">
    <property type="entry name" value="DUF4350"/>
</dbReference>
<proteinExistence type="predicted"/>
<evidence type="ECO:0000313" key="3">
    <source>
        <dbReference type="Proteomes" id="UP001596956"/>
    </source>
</evidence>